<reference evidence="1" key="1">
    <citation type="journal article" date="2012" name="PLoS ONE">
        <title>Gene sets for utilization of primary and secondary nutrition supplies in the distal gut of endangered iberian lynx.</title>
        <authorList>
            <person name="Alcaide M."/>
            <person name="Messina E."/>
            <person name="Richter M."/>
            <person name="Bargiela R."/>
            <person name="Peplies J."/>
            <person name="Huws S.A."/>
            <person name="Newbold C.J."/>
            <person name="Golyshin P.N."/>
            <person name="Simon M.A."/>
            <person name="Lopez G."/>
            <person name="Yakimov M.M."/>
            <person name="Ferrer M."/>
        </authorList>
    </citation>
    <scope>NUCLEOTIDE SEQUENCE</scope>
</reference>
<dbReference type="EMBL" id="AMCI01002910">
    <property type="protein sequence ID" value="EJX01550.1"/>
    <property type="molecule type" value="Genomic_DNA"/>
</dbReference>
<feature type="non-terminal residue" evidence="1">
    <location>
        <position position="1"/>
    </location>
</feature>
<accession>J9GNS4</accession>
<comment type="caution">
    <text evidence="1">The sequence shown here is derived from an EMBL/GenBank/DDBJ whole genome shotgun (WGS) entry which is preliminary data.</text>
</comment>
<organism evidence="1">
    <name type="scientific">gut metagenome</name>
    <dbReference type="NCBI Taxonomy" id="749906"/>
    <lineage>
        <taxon>unclassified sequences</taxon>
        <taxon>metagenomes</taxon>
        <taxon>organismal metagenomes</taxon>
    </lineage>
</organism>
<dbReference type="AlphaFoldDB" id="J9GNS4"/>
<sequence>LPVGEKEERGYSFSVSATTRYRIESEPSTETYYYLSKYVK</sequence>
<protein>
    <submittedName>
        <fullName evidence="1">Uncharacterized protein</fullName>
    </submittedName>
</protein>
<evidence type="ECO:0000313" key="1">
    <source>
        <dbReference type="EMBL" id="EJX01550.1"/>
    </source>
</evidence>
<name>J9GNS4_9ZZZZ</name>
<proteinExistence type="predicted"/>
<gene>
    <name evidence="1" type="ORF">EVA_10342</name>
</gene>